<dbReference type="EMBL" id="JAFNEN010000278">
    <property type="protein sequence ID" value="KAG8187119.1"/>
    <property type="molecule type" value="Genomic_DNA"/>
</dbReference>
<dbReference type="Proteomes" id="UP000827092">
    <property type="component" value="Unassembled WGS sequence"/>
</dbReference>
<gene>
    <name evidence="1" type="ORF">JTE90_004865</name>
</gene>
<proteinExistence type="predicted"/>
<dbReference type="AlphaFoldDB" id="A0AAV6UTJ6"/>
<evidence type="ECO:0000313" key="2">
    <source>
        <dbReference type="Proteomes" id="UP000827092"/>
    </source>
</evidence>
<protein>
    <submittedName>
        <fullName evidence="1">Uncharacterized protein</fullName>
    </submittedName>
</protein>
<comment type="caution">
    <text evidence="1">The sequence shown here is derived from an EMBL/GenBank/DDBJ whole genome shotgun (WGS) entry which is preliminary data.</text>
</comment>
<reference evidence="1 2" key="1">
    <citation type="journal article" date="2022" name="Nat. Ecol. Evol.">
        <title>A masculinizing supergene underlies an exaggerated male reproductive morph in a spider.</title>
        <authorList>
            <person name="Hendrickx F."/>
            <person name="De Corte Z."/>
            <person name="Sonet G."/>
            <person name="Van Belleghem S.M."/>
            <person name="Kostlbacher S."/>
            <person name="Vangestel C."/>
        </authorList>
    </citation>
    <scope>NUCLEOTIDE SEQUENCE [LARGE SCALE GENOMIC DNA]</scope>
    <source>
        <strain evidence="1">W744_W776</strain>
    </source>
</reference>
<keyword evidence="2" id="KW-1185">Reference proteome</keyword>
<organism evidence="1 2">
    <name type="scientific">Oedothorax gibbosus</name>
    <dbReference type="NCBI Taxonomy" id="931172"/>
    <lineage>
        <taxon>Eukaryota</taxon>
        <taxon>Metazoa</taxon>
        <taxon>Ecdysozoa</taxon>
        <taxon>Arthropoda</taxon>
        <taxon>Chelicerata</taxon>
        <taxon>Arachnida</taxon>
        <taxon>Araneae</taxon>
        <taxon>Araneomorphae</taxon>
        <taxon>Entelegynae</taxon>
        <taxon>Araneoidea</taxon>
        <taxon>Linyphiidae</taxon>
        <taxon>Erigoninae</taxon>
        <taxon>Oedothorax</taxon>
    </lineage>
</organism>
<evidence type="ECO:0000313" key="1">
    <source>
        <dbReference type="EMBL" id="KAG8187119.1"/>
    </source>
</evidence>
<accession>A0AAV6UTJ6</accession>
<name>A0AAV6UTJ6_9ARAC</name>
<sequence>MEHERGLVGCHVGDEGLGAVFRPICLAYQQREVEQGPDLSDLRGVCVRTAPPRGTDCKGKWSRARTSLICVVCVCELPLLAVPTGNFGKSFRRVPRANAVLGTYTHPLGMSSPYVMSTQCQSISSSSSPVLR</sequence>